<reference key="2">
    <citation type="submission" date="2011-04" db="EMBL/GenBank/DDBJ databases">
        <title>Complete sequence of chromosome of Haliscomenobacter hydrossis DSM 1100.</title>
        <authorList>
            <consortium name="US DOE Joint Genome Institute (JGI-PGF)"/>
            <person name="Lucas S."/>
            <person name="Han J."/>
            <person name="Lapidus A."/>
            <person name="Bruce D."/>
            <person name="Goodwin L."/>
            <person name="Pitluck S."/>
            <person name="Peters L."/>
            <person name="Kyrpides N."/>
            <person name="Mavromatis K."/>
            <person name="Ivanova N."/>
            <person name="Ovchinnikova G."/>
            <person name="Pagani I."/>
            <person name="Daligault H."/>
            <person name="Detter J.C."/>
            <person name="Han C."/>
            <person name="Land M."/>
            <person name="Hauser L."/>
            <person name="Markowitz V."/>
            <person name="Cheng J.-F."/>
            <person name="Hugenholtz P."/>
            <person name="Woyke T."/>
            <person name="Wu D."/>
            <person name="Verbarg S."/>
            <person name="Frueling A."/>
            <person name="Brambilla E."/>
            <person name="Klenk H.-P."/>
            <person name="Eisen J.A."/>
        </authorList>
    </citation>
    <scope>NUCLEOTIDE SEQUENCE</scope>
    <source>
        <strain>DSM 1100</strain>
    </source>
</reference>
<evidence type="ECO:0000259" key="6">
    <source>
        <dbReference type="Pfam" id="PF08281"/>
    </source>
</evidence>
<organism evidence="7 8">
    <name type="scientific">Haliscomenobacter hydrossis (strain ATCC 27775 / DSM 1100 / LMG 10767 / O)</name>
    <dbReference type="NCBI Taxonomy" id="760192"/>
    <lineage>
        <taxon>Bacteria</taxon>
        <taxon>Pseudomonadati</taxon>
        <taxon>Bacteroidota</taxon>
        <taxon>Saprospiria</taxon>
        <taxon>Saprospirales</taxon>
        <taxon>Haliscomenobacteraceae</taxon>
        <taxon>Haliscomenobacter</taxon>
    </lineage>
</organism>
<proteinExistence type="inferred from homology"/>
<dbReference type="InterPro" id="IPR007627">
    <property type="entry name" value="RNA_pol_sigma70_r2"/>
</dbReference>
<dbReference type="NCBIfam" id="TIGR02937">
    <property type="entry name" value="sigma70-ECF"/>
    <property type="match status" value="1"/>
</dbReference>
<dbReference type="RefSeq" id="WP_013768038.1">
    <property type="nucleotide sequence ID" value="NC_015510.1"/>
</dbReference>
<evidence type="ECO:0000256" key="4">
    <source>
        <dbReference type="ARBA" id="ARBA00023163"/>
    </source>
</evidence>
<dbReference type="InterPro" id="IPR013324">
    <property type="entry name" value="RNA_pol_sigma_r3/r4-like"/>
</dbReference>
<dbReference type="CDD" id="cd06171">
    <property type="entry name" value="Sigma70_r4"/>
    <property type="match status" value="1"/>
</dbReference>
<evidence type="ECO:0000259" key="5">
    <source>
        <dbReference type="Pfam" id="PF04542"/>
    </source>
</evidence>
<dbReference type="Pfam" id="PF08281">
    <property type="entry name" value="Sigma70_r4_2"/>
    <property type="match status" value="1"/>
</dbReference>
<dbReference type="Gene3D" id="1.10.10.10">
    <property type="entry name" value="Winged helix-like DNA-binding domain superfamily/Winged helix DNA-binding domain"/>
    <property type="match status" value="1"/>
</dbReference>
<name>F4KVT4_HALH1</name>
<feature type="domain" description="RNA polymerase sigma factor 70 region 4 type 2" evidence="6">
    <location>
        <begin position="102"/>
        <end position="149"/>
    </location>
</feature>
<comment type="similarity">
    <text evidence="1">Belongs to the sigma-70 factor family. ECF subfamily.</text>
</comment>
<accession>F4KVT4</accession>
<dbReference type="AlphaFoldDB" id="F4KVT4"/>
<dbReference type="OrthoDB" id="9795666at2"/>
<dbReference type="PANTHER" id="PTHR43133">
    <property type="entry name" value="RNA POLYMERASE ECF-TYPE SIGMA FACTO"/>
    <property type="match status" value="1"/>
</dbReference>
<dbReference type="GO" id="GO:0006352">
    <property type="term" value="P:DNA-templated transcription initiation"/>
    <property type="evidence" value="ECO:0007669"/>
    <property type="project" value="InterPro"/>
</dbReference>
<evidence type="ECO:0000256" key="1">
    <source>
        <dbReference type="ARBA" id="ARBA00010641"/>
    </source>
</evidence>
<keyword evidence="8" id="KW-1185">Reference proteome</keyword>
<keyword evidence="4" id="KW-0804">Transcription</keyword>
<dbReference type="InterPro" id="IPR036388">
    <property type="entry name" value="WH-like_DNA-bd_sf"/>
</dbReference>
<dbReference type="Gene3D" id="1.10.1740.10">
    <property type="match status" value="1"/>
</dbReference>
<reference evidence="7 8" key="1">
    <citation type="journal article" date="2011" name="Stand. Genomic Sci.">
        <title>Complete genome sequence of Haliscomenobacter hydrossis type strain (O).</title>
        <authorList>
            <consortium name="US DOE Joint Genome Institute (JGI-PGF)"/>
            <person name="Daligault H."/>
            <person name="Lapidus A."/>
            <person name="Zeytun A."/>
            <person name="Nolan M."/>
            <person name="Lucas S."/>
            <person name="Del Rio T.G."/>
            <person name="Tice H."/>
            <person name="Cheng J.F."/>
            <person name="Tapia R."/>
            <person name="Han C."/>
            <person name="Goodwin L."/>
            <person name="Pitluck S."/>
            <person name="Liolios K."/>
            <person name="Pagani I."/>
            <person name="Ivanova N."/>
            <person name="Huntemann M."/>
            <person name="Mavromatis K."/>
            <person name="Mikhailova N."/>
            <person name="Pati A."/>
            <person name="Chen A."/>
            <person name="Palaniappan K."/>
            <person name="Land M."/>
            <person name="Hauser L."/>
            <person name="Brambilla E.M."/>
            <person name="Rohde M."/>
            <person name="Verbarg S."/>
            <person name="Goker M."/>
            <person name="Bristow J."/>
            <person name="Eisen J.A."/>
            <person name="Markowitz V."/>
            <person name="Hugenholtz P."/>
            <person name="Kyrpides N.C."/>
            <person name="Klenk H.P."/>
            <person name="Woyke T."/>
        </authorList>
    </citation>
    <scope>NUCLEOTIDE SEQUENCE [LARGE SCALE GENOMIC DNA]</scope>
    <source>
        <strain evidence="8">ATCC 27775 / DSM 1100 / LMG 10767 / O</strain>
    </source>
</reference>
<dbReference type="STRING" id="760192.Halhy_5686"/>
<dbReference type="Pfam" id="PF04542">
    <property type="entry name" value="Sigma70_r2"/>
    <property type="match status" value="1"/>
</dbReference>
<keyword evidence="3" id="KW-0731">Sigma factor</keyword>
<dbReference type="InterPro" id="IPR039425">
    <property type="entry name" value="RNA_pol_sigma-70-like"/>
</dbReference>
<dbReference type="GO" id="GO:0003677">
    <property type="term" value="F:DNA binding"/>
    <property type="evidence" value="ECO:0007669"/>
    <property type="project" value="InterPro"/>
</dbReference>
<dbReference type="HOGENOM" id="CLU_047691_6_1_10"/>
<evidence type="ECO:0000256" key="3">
    <source>
        <dbReference type="ARBA" id="ARBA00023082"/>
    </source>
</evidence>
<sequence>MRIAIQEIWTDLHQELTKFIMRKVKDEDASADILQEVFIKIHLNVHKLKDYNKLTSWTYQITRNTIADYFRSQKPYVAFEQLDLPEEIEPDFQGLANCINGKIEHLPKHYQEVMLLTALKDYTQVELAAYLGISYSGTKSRVQRAKDRLKALVADCKNVELDAAGNIIDYDPKV</sequence>
<dbReference type="SUPFAM" id="SSF88659">
    <property type="entry name" value="Sigma3 and sigma4 domains of RNA polymerase sigma factors"/>
    <property type="match status" value="1"/>
</dbReference>
<dbReference type="GO" id="GO:0016987">
    <property type="term" value="F:sigma factor activity"/>
    <property type="evidence" value="ECO:0007669"/>
    <property type="project" value="UniProtKB-KW"/>
</dbReference>
<feature type="domain" description="RNA polymerase sigma-70 region 2" evidence="5">
    <location>
        <begin position="11"/>
        <end position="74"/>
    </location>
</feature>
<dbReference type="EMBL" id="CP002691">
    <property type="protein sequence ID" value="AEE53509.1"/>
    <property type="molecule type" value="Genomic_DNA"/>
</dbReference>
<dbReference type="InterPro" id="IPR013325">
    <property type="entry name" value="RNA_pol_sigma_r2"/>
</dbReference>
<dbReference type="InterPro" id="IPR014284">
    <property type="entry name" value="RNA_pol_sigma-70_dom"/>
</dbReference>
<gene>
    <name evidence="7" type="ordered locus">Halhy_5686</name>
</gene>
<dbReference type="KEGG" id="hhy:Halhy_5686"/>
<dbReference type="Proteomes" id="UP000008461">
    <property type="component" value="Chromosome"/>
</dbReference>
<dbReference type="SUPFAM" id="SSF88946">
    <property type="entry name" value="Sigma2 domain of RNA polymerase sigma factors"/>
    <property type="match status" value="1"/>
</dbReference>
<evidence type="ECO:0000313" key="7">
    <source>
        <dbReference type="EMBL" id="AEE53509.1"/>
    </source>
</evidence>
<dbReference type="InterPro" id="IPR013249">
    <property type="entry name" value="RNA_pol_sigma70_r4_t2"/>
</dbReference>
<protein>
    <submittedName>
        <fullName evidence="7">RNA polymerase, sigma-24 subunit, ECF subfamily</fullName>
    </submittedName>
</protein>
<dbReference type="PANTHER" id="PTHR43133:SF62">
    <property type="entry name" value="RNA POLYMERASE SIGMA FACTOR SIGZ"/>
    <property type="match status" value="1"/>
</dbReference>
<evidence type="ECO:0000256" key="2">
    <source>
        <dbReference type="ARBA" id="ARBA00023015"/>
    </source>
</evidence>
<dbReference type="eggNOG" id="COG1595">
    <property type="taxonomic scope" value="Bacteria"/>
</dbReference>
<evidence type="ECO:0000313" key="8">
    <source>
        <dbReference type="Proteomes" id="UP000008461"/>
    </source>
</evidence>
<keyword evidence="2" id="KW-0805">Transcription regulation</keyword>